<sequence length="317" mass="33194">VRYRGCFTTMVFLGSVLVGIACGGSMPPATPQLAPSPTTAPFPESPSPSPSPTPSPPTATPPSPTQVPTPQPTATSLPVPTPEFTATAVPTQQPTVTPVPPPTPGPTATPIPKPSPTATTVPTPSALTYTSFNACGWSSSYAISGGSVFLSSNNTPKDNFITTLQLAFIPAIKDFYNPIINESLGFAYLEYSSIPLALAETKHTVTVPKARTAFKLDLDIAVMGNSSDGNVCKVTLKRAFTRTDDYYPSTELTVPGNGIPDKAKYRSYAGSIPKPTAQSAILATVGGDWNGNWNEEKVRKANVPIRLGLFGDAGPKD</sequence>
<feature type="compositionally biased region" description="Pro residues" evidence="1">
    <location>
        <begin position="97"/>
        <end position="115"/>
    </location>
</feature>
<feature type="non-terminal residue" evidence="2">
    <location>
        <position position="1"/>
    </location>
</feature>
<dbReference type="EMBL" id="UINC01050713">
    <property type="protein sequence ID" value="SVB63999.1"/>
    <property type="molecule type" value="Genomic_DNA"/>
</dbReference>
<evidence type="ECO:0000313" key="2">
    <source>
        <dbReference type="EMBL" id="SVB63999.1"/>
    </source>
</evidence>
<feature type="non-terminal residue" evidence="2">
    <location>
        <position position="317"/>
    </location>
</feature>
<dbReference type="AlphaFoldDB" id="A0A382FMW9"/>
<proteinExistence type="predicted"/>
<feature type="region of interest" description="Disordered" evidence="1">
    <location>
        <begin position="30"/>
        <end position="121"/>
    </location>
</feature>
<gene>
    <name evidence="2" type="ORF">METZ01_LOCUS216853</name>
</gene>
<feature type="compositionally biased region" description="Pro residues" evidence="1">
    <location>
        <begin position="38"/>
        <end position="71"/>
    </location>
</feature>
<name>A0A382FMW9_9ZZZZ</name>
<reference evidence="2" key="1">
    <citation type="submission" date="2018-05" db="EMBL/GenBank/DDBJ databases">
        <authorList>
            <person name="Lanie J.A."/>
            <person name="Ng W.-L."/>
            <person name="Kazmierczak K.M."/>
            <person name="Andrzejewski T.M."/>
            <person name="Davidsen T.M."/>
            <person name="Wayne K.J."/>
            <person name="Tettelin H."/>
            <person name="Glass J.I."/>
            <person name="Rusch D."/>
            <person name="Podicherti R."/>
            <person name="Tsui H.-C.T."/>
            <person name="Winkler M.E."/>
        </authorList>
    </citation>
    <scope>NUCLEOTIDE SEQUENCE</scope>
</reference>
<organism evidence="2">
    <name type="scientific">marine metagenome</name>
    <dbReference type="NCBI Taxonomy" id="408172"/>
    <lineage>
        <taxon>unclassified sequences</taxon>
        <taxon>metagenomes</taxon>
        <taxon>ecological metagenomes</taxon>
    </lineage>
</organism>
<accession>A0A382FMW9</accession>
<evidence type="ECO:0000256" key="1">
    <source>
        <dbReference type="SAM" id="MobiDB-lite"/>
    </source>
</evidence>
<feature type="compositionally biased region" description="Low complexity" evidence="1">
    <location>
        <begin position="85"/>
        <end position="96"/>
    </location>
</feature>
<dbReference type="PRINTS" id="PR01217">
    <property type="entry name" value="PRICHEXTENSN"/>
</dbReference>
<protein>
    <submittedName>
        <fullName evidence="2">Uncharacterized protein</fullName>
    </submittedName>
</protein>